<protein>
    <recommendedName>
        <fullName evidence="2">UBP-type domain-containing protein</fullName>
    </recommendedName>
</protein>
<dbReference type="Gene3D" id="3.30.40.10">
    <property type="entry name" value="Zinc/RING finger domain, C3HC4 (zinc finger)"/>
    <property type="match status" value="1"/>
</dbReference>
<dbReference type="RefSeq" id="XP_001746527.1">
    <property type="nucleotide sequence ID" value="XM_001746475.1"/>
</dbReference>
<dbReference type="KEGG" id="mbr:MONBRDRAFT_8876"/>
<keyword evidence="4" id="KW-1185">Reference proteome</keyword>
<organism evidence="3 4">
    <name type="scientific">Monosiga brevicollis</name>
    <name type="common">Choanoflagellate</name>
    <dbReference type="NCBI Taxonomy" id="81824"/>
    <lineage>
        <taxon>Eukaryota</taxon>
        <taxon>Choanoflagellata</taxon>
        <taxon>Craspedida</taxon>
        <taxon>Salpingoecidae</taxon>
        <taxon>Monosiga</taxon>
    </lineage>
</organism>
<evidence type="ECO:0000256" key="1">
    <source>
        <dbReference type="PROSITE-ProRule" id="PRU00502"/>
    </source>
</evidence>
<dbReference type="Pfam" id="PF02148">
    <property type="entry name" value="zf-UBP"/>
    <property type="match status" value="1"/>
</dbReference>
<dbReference type="GO" id="GO:0008270">
    <property type="term" value="F:zinc ion binding"/>
    <property type="evidence" value="ECO:0007669"/>
    <property type="project" value="UniProtKB-KW"/>
</dbReference>
<feature type="domain" description="UBP-type" evidence="2">
    <location>
        <begin position="52"/>
        <end position="165"/>
    </location>
</feature>
<accession>A9V1D9</accession>
<dbReference type="InParanoid" id="A9V1D9"/>
<proteinExistence type="predicted"/>
<dbReference type="InterPro" id="IPR001607">
    <property type="entry name" value="Znf_UBP"/>
</dbReference>
<name>A9V1D9_MONBE</name>
<dbReference type="PANTHER" id="PTHR47665:SF1">
    <property type="entry name" value="HISTONE DEACETYLASE-LIKE PROTEIN"/>
    <property type="match status" value="1"/>
</dbReference>
<dbReference type="SUPFAM" id="SSF57850">
    <property type="entry name" value="RING/U-box"/>
    <property type="match status" value="1"/>
</dbReference>
<evidence type="ECO:0000313" key="3">
    <source>
        <dbReference type="EMBL" id="EDQ88423.1"/>
    </source>
</evidence>
<dbReference type="STRING" id="81824.A9V1D9"/>
<keyword evidence="1" id="KW-0479">Metal-binding</keyword>
<dbReference type="SMART" id="SM00290">
    <property type="entry name" value="ZnF_UBP"/>
    <property type="match status" value="1"/>
</dbReference>
<reference evidence="3 4" key="1">
    <citation type="journal article" date="2008" name="Nature">
        <title>The genome of the choanoflagellate Monosiga brevicollis and the origin of metazoans.</title>
        <authorList>
            <consortium name="JGI Sequencing"/>
            <person name="King N."/>
            <person name="Westbrook M.J."/>
            <person name="Young S.L."/>
            <person name="Kuo A."/>
            <person name="Abedin M."/>
            <person name="Chapman J."/>
            <person name="Fairclough S."/>
            <person name="Hellsten U."/>
            <person name="Isogai Y."/>
            <person name="Letunic I."/>
            <person name="Marr M."/>
            <person name="Pincus D."/>
            <person name="Putnam N."/>
            <person name="Rokas A."/>
            <person name="Wright K.J."/>
            <person name="Zuzow R."/>
            <person name="Dirks W."/>
            <person name="Good M."/>
            <person name="Goodstein D."/>
            <person name="Lemons D."/>
            <person name="Li W."/>
            <person name="Lyons J.B."/>
            <person name="Morris A."/>
            <person name="Nichols S."/>
            <person name="Richter D.J."/>
            <person name="Salamov A."/>
            <person name="Bork P."/>
            <person name="Lim W.A."/>
            <person name="Manning G."/>
            <person name="Miller W.T."/>
            <person name="McGinnis W."/>
            <person name="Shapiro H."/>
            <person name="Tjian R."/>
            <person name="Grigoriev I.V."/>
            <person name="Rokhsar D."/>
        </authorList>
    </citation>
    <scope>NUCLEOTIDE SEQUENCE [LARGE SCALE GENOMIC DNA]</scope>
    <source>
        <strain evidence="4">MX1 / ATCC 50154</strain>
    </source>
</reference>
<sequence>MADTGIGADGAGATDATASAMGVAADAAARASDDVGVAVALDSGYFAVEPKRDCPHVALVRPMLEFELESPCCDCGHVGENWVCLACSTVRCSRYINGCMLKHYEDSRGTLPPSLPLPPALRASGHAVAFSFSDFSFWCFECDSYVESPALRPIKRGATVMRFGEERAREAFG</sequence>
<keyword evidence="1" id="KW-0863">Zinc-finger</keyword>
<gene>
    <name evidence="3" type="ORF">MONBRDRAFT_8876</name>
</gene>
<keyword evidence="1" id="KW-0862">Zinc</keyword>
<evidence type="ECO:0000259" key="2">
    <source>
        <dbReference type="PROSITE" id="PS50271"/>
    </source>
</evidence>
<evidence type="ECO:0000313" key="4">
    <source>
        <dbReference type="Proteomes" id="UP000001357"/>
    </source>
</evidence>
<dbReference type="eggNOG" id="KOG1343">
    <property type="taxonomic scope" value="Eukaryota"/>
</dbReference>
<dbReference type="AlphaFoldDB" id="A9V1D9"/>
<dbReference type="Proteomes" id="UP000001357">
    <property type="component" value="Unassembled WGS sequence"/>
</dbReference>
<dbReference type="InterPro" id="IPR013083">
    <property type="entry name" value="Znf_RING/FYVE/PHD"/>
</dbReference>
<dbReference type="PANTHER" id="PTHR47665">
    <property type="entry name" value="HISTONE DEACETYLASE-LIKE PROTEIN"/>
    <property type="match status" value="1"/>
</dbReference>
<dbReference type="PROSITE" id="PS50271">
    <property type="entry name" value="ZF_UBP"/>
    <property type="match status" value="1"/>
</dbReference>
<dbReference type="GeneID" id="5892029"/>
<dbReference type="EMBL" id="CH991554">
    <property type="protein sequence ID" value="EDQ88423.1"/>
    <property type="molecule type" value="Genomic_DNA"/>
</dbReference>